<evidence type="ECO:0000256" key="1">
    <source>
        <dbReference type="SAM" id="SignalP"/>
    </source>
</evidence>
<reference evidence="3" key="1">
    <citation type="journal article" date="2019" name="Int. J. Syst. Evol. Microbiol.">
        <title>The Global Catalogue of Microorganisms (GCM) 10K type strain sequencing project: providing services to taxonomists for standard genome sequencing and annotation.</title>
        <authorList>
            <consortium name="The Broad Institute Genomics Platform"/>
            <consortium name="The Broad Institute Genome Sequencing Center for Infectious Disease"/>
            <person name="Wu L."/>
            <person name="Ma J."/>
        </authorList>
    </citation>
    <scope>NUCLEOTIDE SEQUENCE [LARGE SCALE GENOMIC DNA]</scope>
    <source>
        <strain evidence="3">KCTC 23984</strain>
    </source>
</reference>
<name>A0ABW6BUJ0_9BACT</name>
<keyword evidence="3" id="KW-1185">Reference proteome</keyword>
<keyword evidence="1" id="KW-0732">Signal</keyword>
<protein>
    <submittedName>
        <fullName evidence="2">Copper resistance protein NlpE N-terminal domain-containing protein</fullName>
    </submittedName>
</protein>
<organism evidence="2 3">
    <name type="scientific">Pontibacter toksunensis</name>
    <dbReference type="NCBI Taxonomy" id="1332631"/>
    <lineage>
        <taxon>Bacteria</taxon>
        <taxon>Pseudomonadati</taxon>
        <taxon>Bacteroidota</taxon>
        <taxon>Cytophagia</taxon>
        <taxon>Cytophagales</taxon>
        <taxon>Hymenobacteraceae</taxon>
        <taxon>Pontibacter</taxon>
    </lineage>
</organism>
<dbReference type="PROSITE" id="PS51257">
    <property type="entry name" value="PROKAR_LIPOPROTEIN"/>
    <property type="match status" value="1"/>
</dbReference>
<accession>A0ABW6BUJ0</accession>
<dbReference type="EMBL" id="JBHUOX010000005">
    <property type="protein sequence ID" value="MFD3000519.1"/>
    <property type="molecule type" value="Genomic_DNA"/>
</dbReference>
<sequence length="275" mass="30174">MKKAYTSIYIGLLLWVTAACTTEPVTNTSGISLPTEPVDVTVGGDLLPNSMPFNVVGTWHGVIPCIDCPGIVYDLNLREDNTFEETRVYQNKSTDSDIRVGTWRITDEGVLELSSQNAERTKFDLSTAGELNMLDESGNPIETPIADMYRLRRDTALTDNNTPLNSDQRRVGVDFVATGNEPGWLLEIDLEDGVYFKTRPSETVELKGSVPEPSTEGKTTKYRTQTEAGELMVELTEAPCTDSMSGRVSPYTVRVTAKGKSYSGCGMYLGSAENK</sequence>
<evidence type="ECO:0000313" key="2">
    <source>
        <dbReference type="EMBL" id="MFD3000519.1"/>
    </source>
</evidence>
<gene>
    <name evidence="2" type="ORF">ACFS7Z_09125</name>
</gene>
<dbReference type="Pfam" id="PF04170">
    <property type="entry name" value="NlpE"/>
    <property type="match status" value="1"/>
</dbReference>
<dbReference type="InterPro" id="IPR007298">
    <property type="entry name" value="Cu-R_lipoprotein_NlpE"/>
</dbReference>
<evidence type="ECO:0000313" key="3">
    <source>
        <dbReference type="Proteomes" id="UP001597641"/>
    </source>
</evidence>
<dbReference type="RefSeq" id="WP_377483607.1">
    <property type="nucleotide sequence ID" value="NZ_JBHUOX010000005.1"/>
</dbReference>
<dbReference type="Gene3D" id="2.40.128.640">
    <property type="match status" value="1"/>
</dbReference>
<comment type="caution">
    <text evidence="2">The sequence shown here is derived from an EMBL/GenBank/DDBJ whole genome shotgun (WGS) entry which is preliminary data.</text>
</comment>
<feature type="signal peptide" evidence="1">
    <location>
        <begin position="1"/>
        <end position="21"/>
    </location>
</feature>
<proteinExistence type="predicted"/>
<dbReference type="Proteomes" id="UP001597641">
    <property type="component" value="Unassembled WGS sequence"/>
</dbReference>
<feature type="chain" id="PRO_5045380227" evidence="1">
    <location>
        <begin position="22"/>
        <end position="275"/>
    </location>
</feature>